<keyword evidence="3" id="KW-1185">Reference proteome</keyword>
<feature type="domain" description="Gcp-like" evidence="1">
    <location>
        <begin position="32"/>
        <end position="179"/>
    </location>
</feature>
<evidence type="ECO:0000313" key="3">
    <source>
        <dbReference type="Proteomes" id="UP000826550"/>
    </source>
</evidence>
<sequence length="246" mass="27221">MKILSVSTATNQLSVALNEDTTVMVEKSEHDKRNHSEHLDPLIAEILTENHLKLKDIDRFAVAIGPGSYTGLRIGVTTIKMFASILAKQAVGVSTMKALAANCQDTDTLIVAGIDARNDNFFAGAYLRENGQLVNIIEDGHYHIDKLLKAVKDYALAHKLEKVVFVGTGFEKQKEAINKLDLPVSFGTDEQNVTHAGVIGKLAIDEQPVEPDQLLPRYLRRTQAEVDWHKKTGKPFEADSNYVEEV</sequence>
<evidence type="ECO:0000313" key="2">
    <source>
        <dbReference type="EMBL" id="QYN53226.1"/>
    </source>
</evidence>
<gene>
    <name evidence="2" type="primary">tsaB</name>
    <name evidence="2" type="ORF">GYM71_07285</name>
</gene>
<dbReference type="InterPro" id="IPR043129">
    <property type="entry name" value="ATPase_NBD"/>
</dbReference>
<protein>
    <submittedName>
        <fullName evidence="2">tRNA (Adenosine(37)-N6)-threonylcarbamoyltransferase complex dimerization subunit type 1 TsaB</fullName>
    </submittedName>
</protein>
<dbReference type="PANTHER" id="PTHR11735:SF11">
    <property type="entry name" value="TRNA THREONYLCARBAMOYLADENOSINE BIOSYNTHESIS PROTEIN TSAB"/>
    <property type="match status" value="1"/>
</dbReference>
<organism evidence="2 3">
    <name type="scientific">Lactobacillus panisapium</name>
    <dbReference type="NCBI Taxonomy" id="2012495"/>
    <lineage>
        <taxon>Bacteria</taxon>
        <taxon>Bacillati</taxon>
        <taxon>Bacillota</taxon>
        <taxon>Bacilli</taxon>
        <taxon>Lactobacillales</taxon>
        <taxon>Lactobacillaceae</taxon>
        <taxon>Lactobacillus</taxon>
    </lineage>
</organism>
<dbReference type="EMBL" id="CP048268">
    <property type="protein sequence ID" value="QYN53226.1"/>
    <property type="molecule type" value="Genomic_DNA"/>
</dbReference>
<dbReference type="InterPro" id="IPR022496">
    <property type="entry name" value="T6A_TsaB"/>
</dbReference>
<accession>A0ABX8W632</accession>
<dbReference type="NCBIfam" id="TIGR03725">
    <property type="entry name" value="T6A_YeaZ"/>
    <property type="match status" value="1"/>
</dbReference>
<dbReference type="CDD" id="cd24032">
    <property type="entry name" value="ASKHA_NBD_TsaB"/>
    <property type="match status" value="1"/>
</dbReference>
<reference evidence="2 3" key="1">
    <citation type="submission" date="2020-01" db="EMBL/GenBank/DDBJ databases">
        <title>Vast differences in strain-level diversity in the gut microbiota of two closely related honey bee species.</title>
        <authorList>
            <person name="Ellegaard K.M."/>
            <person name="Suenami S."/>
            <person name="Miyazaki R."/>
            <person name="Engel P."/>
        </authorList>
    </citation>
    <scope>NUCLEOTIDE SEQUENCE [LARGE SCALE GENOMIC DNA]</scope>
    <source>
        <strain evidence="2 3">ESL0416</strain>
    </source>
</reference>
<dbReference type="PANTHER" id="PTHR11735">
    <property type="entry name" value="TRNA N6-ADENOSINE THREONYLCARBAMOYLTRANSFERASE"/>
    <property type="match status" value="1"/>
</dbReference>
<dbReference type="SUPFAM" id="SSF53067">
    <property type="entry name" value="Actin-like ATPase domain"/>
    <property type="match status" value="2"/>
</dbReference>
<name>A0ABX8W632_9LACO</name>
<dbReference type="RefSeq" id="WP_220219990.1">
    <property type="nucleotide sequence ID" value="NZ_CP048268.1"/>
</dbReference>
<dbReference type="InterPro" id="IPR000905">
    <property type="entry name" value="Gcp-like_dom"/>
</dbReference>
<proteinExistence type="predicted"/>
<dbReference type="Gene3D" id="3.30.420.40">
    <property type="match status" value="2"/>
</dbReference>
<evidence type="ECO:0000259" key="1">
    <source>
        <dbReference type="Pfam" id="PF00814"/>
    </source>
</evidence>
<dbReference type="Pfam" id="PF00814">
    <property type="entry name" value="TsaD"/>
    <property type="match status" value="1"/>
</dbReference>
<dbReference type="Proteomes" id="UP000826550">
    <property type="component" value="Chromosome"/>
</dbReference>